<dbReference type="Gene3D" id="3.20.20.190">
    <property type="entry name" value="Phosphatidylinositol (PI) phosphodiesterase"/>
    <property type="match status" value="1"/>
</dbReference>
<accession>A0A8J2HC37</accession>
<dbReference type="PROSITE" id="PS51257">
    <property type="entry name" value="PROKAR_LIPOPROTEIN"/>
    <property type="match status" value="1"/>
</dbReference>
<dbReference type="AlphaFoldDB" id="A0A8J2HC37"/>
<dbReference type="Pfam" id="PF00388">
    <property type="entry name" value="PI-PLC-X"/>
    <property type="match status" value="1"/>
</dbReference>
<keyword evidence="1" id="KW-0732">Signal</keyword>
<feature type="signal peptide" evidence="1">
    <location>
        <begin position="1"/>
        <end position="23"/>
    </location>
</feature>
<evidence type="ECO:0000256" key="1">
    <source>
        <dbReference type="SAM" id="SignalP"/>
    </source>
</evidence>
<dbReference type="InterPro" id="IPR000909">
    <property type="entry name" value="PLipase_C_PInositol-sp_X_dom"/>
</dbReference>
<dbReference type="PANTHER" id="PTHR13593">
    <property type="match status" value="1"/>
</dbReference>
<dbReference type="SUPFAM" id="SSF51695">
    <property type="entry name" value="PLC-like phosphodiesterases"/>
    <property type="match status" value="1"/>
</dbReference>
<proteinExistence type="predicted"/>
<dbReference type="PROSITE" id="PS50007">
    <property type="entry name" value="PIPLC_X_DOMAIN"/>
    <property type="match status" value="1"/>
</dbReference>
<dbReference type="EMBL" id="CAJNRD030001120">
    <property type="protein sequence ID" value="CAG5092883.1"/>
    <property type="molecule type" value="Genomic_DNA"/>
</dbReference>
<name>A0A8J2HC37_COTCN</name>
<organism evidence="3 4">
    <name type="scientific">Cotesia congregata</name>
    <name type="common">Parasitoid wasp</name>
    <name type="synonym">Apanteles congregatus</name>
    <dbReference type="NCBI Taxonomy" id="51543"/>
    <lineage>
        <taxon>Eukaryota</taxon>
        <taxon>Metazoa</taxon>
        <taxon>Ecdysozoa</taxon>
        <taxon>Arthropoda</taxon>
        <taxon>Hexapoda</taxon>
        <taxon>Insecta</taxon>
        <taxon>Pterygota</taxon>
        <taxon>Neoptera</taxon>
        <taxon>Endopterygota</taxon>
        <taxon>Hymenoptera</taxon>
        <taxon>Apocrita</taxon>
        <taxon>Ichneumonoidea</taxon>
        <taxon>Braconidae</taxon>
        <taxon>Microgastrinae</taxon>
        <taxon>Cotesia</taxon>
    </lineage>
</organism>
<dbReference type="InterPro" id="IPR051057">
    <property type="entry name" value="PI-PLC_domain"/>
</dbReference>
<dbReference type="GO" id="GO:0006629">
    <property type="term" value="P:lipid metabolic process"/>
    <property type="evidence" value="ECO:0007669"/>
    <property type="project" value="InterPro"/>
</dbReference>
<dbReference type="GO" id="GO:0008081">
    <property type="term" value="F:phosphoric diester hydrolase activity"/>
    <property type="evidence" value="ECO:0007669"/>
    <property type="project" value="InterPro"/>
</dbReference>
<dbReference type="SMART" id="SM00148">
    <property type="entry name" value="PLCXc"/>
    <property type="match status" value="1"/>
</dbReference>
<sequence length="304" mass="34569">MKTIFETLIPITILISLCSLAMACPSSLPDHRSFLAKLPDSQKLNTLGLIGTHDSATYNIYILAAQTQLKTITEQLNGGIRVLDMRVRRTNNVFAMHHDLIYLGMMFGDVVKQVRDFLRSYPNELVIMFMQEECNAEGNTMNACEILENEYIKENGDLFVQHWSVEDTIGQDRGKILLARAHRGFWGCTTSLLCQEQNQWEITSSFTHTDKWNAIAAFQDKIFEENSQSLCYINYLSAHGGIIGPNTIANEFSKDTREFQGTEGNPGMNNQMTKYFRNPKNTLYIVMADNPLPQLMDKIVLSNF</sequence>
<evidence type="ECO:0000313" key="3">
    <source>
        <dbReference type="EMBL" id="CAG5092883.1"/>
    </source>
</evidence>
<keyword evidence="4" id="KW-1185">Reference proteome</keyword>
<evidence type="ECO:0000313" key="4">
    <source>
        <dbReference type="Proteomes" id="UP000786811"/>
    </source>
</evidence>
<gene>
    <name evidence="3" type="ORF">HICCMSTLAB_LOCUS6418</name>
</gene>
<comment type="caution">
    <text evidence="3">The sequence shown here is derived from an EMBL/GenBank/DDBJ whole genome shotgun (WGS) entry which is preliminary data.</text>
</comment>
<feature type="domain" description="Phosphatidylinositol-specific phospholipase C X" evidence="2">
    <location>
        <begin position="40"/>
        <end position="181"/>
    </location>
</feature>
<dbReference type="OrthoDB" id="7697653at2759"/>
<reference evidence="3" key="1">
    <citation type="submission" date="2021-04" db="EMBL/GenBank/DDBJ databases">
        <authorList>
            <person name="Chebbi M.A.C M."/>
        </authorList>
    </citation>
    <scope>NUCLEOTIDE SEQUENCE</scope>
</reference>
<dbReference type="InterPro" id="IPR017946">
    <property type="entry name" value="PLC-like_Pdiesterase_TIM-brl"/>
</dbReference>
<evidence type="ECO:0000259" key="2">
    <source>
        <dbReference type="SMART" id="SM00148"/>
    </source>
</evidence>
<protein>
    <submittedName>
        <fullName evidence="3">Similar to plc: 1-phosphatidylinositol phosphodiesterase (Staphylococcus aureus (Strain NCTC 8325 / PS 47))</fullName>
    </submittedName>
</protein>
<dbReference type="PANTHER" id="PTHR13593:SF113">
    <property type="entry name" value="SI:DKEY-266F7.9"/>
    <property type="match status" value="1"/>
</dbReference>
<feature type="chain" id="PRO_5035251747" evidence="1">
    <location>
        <begin position="24"/>
        <end position="304"/>
    </location>
</feature>
<dbReference type="Proteomes" id="UP000786811">
    <property type="component" value="Unassembled WGS sequence"/>
</dbReference>